<dbReference type="InterPro" id="IPR051908">
    <property type="entry name" value="Ribosomal_N-acetyltransferase"/>
</dbReference>
<dbReference type="PANTHER" id="PTHR43441:SF6">
    <property type="entry name" value="N-ACETYLTRANSFERASE DOMAIN-CONTAINING PROTEIN"/>
    <property type="match status" value="1"/>
</dbReference>
<evidence type="ECO:0000313" key="2">
    <source>
        <dbReference type="EMBL" id="BAU48762.1"/>
    </source>
</evidence>
<dbReference type="OrthoDB" id="9798081at2"/>
<dbReference type="Gene3D" id="3.40.630.30">
    <property type="match status" value="1"/>
</dbReference>
<keyword evidence="3" id="KW-1185">Reference proteome</keyword>
<dbReference type="PANTHER" id="PTHR43441">
    <property type="entry name" value="RIBOSOMAL-PROTEIN-SERINE ACETYLTRANSFERASE"/>
    <property type="match status" value="1"/>
</dbReference>
<name>A0A1B4V7Z9_9GAMM</name>
<dbReference type="KEGG" id="sva:SVA_2212"/>
<dbReference type="GO" id="GO:0005737">
    <property type="term" value="C:cytoplasm"/>
    <property type="evidence" value="ECO:0007669"/>
    <property type="project" value="TreeGrafter"/>
</dbReference>
<keyword evidence="2" id="KW-0808">Transferase</keyword>
<evidence type="ECO:0000259" key="1">
    <source>
        <dbReference type="PROSITE" id="PS51186"/>
    </source>
</evidence>
<dbReference type="EMBL" id="AP014936">
    <property type="protein sequence ID" value="BAU48762.1"/>
    <property type="molecule type" value="Genomic_DNA"/>
</dbReference>
<dbReference type="InterPro" id="IPR000182">
    <property type="entry name" value="GNAT_dom"/>
</dbReference>
<dbReference type="PROSITE" id="PS51186">
    <property type="entry name" value="GNAT"/>
    <property type="match status" value="1"/>
</dbReference>
<dbReference type="Proteomes" id="UP000218899">
    <property type="component" value="Chromosome"/>
</dbReference>
<feature type="domain" description="N-acetyltransferase" evidence="1">
    <location>
        <begin position="1"/>
        <end position="164"/>
    </location>
</feature>
<dbReference type="CDD" id="cd04301">
    <property type="entry name" value="NAT_SF"/>
    <property type="match status" value="1"/>
</dbReference>
<evidence type="ECO:0000313" key="3">
    <source>
        <dbReference type="Proteomes" id="UP000218899"/>
    </source>
</evidence>
<dbReference type="Pfam" id="PF13302">
    <property type="entry name" value="Acetyltransf_3"/>
    <property type="match status" value="1"/>
</dbReference>
<organism evidence="2 3">
    <name type="scientific">Sulfurifustis variabilis</name>
    <dbReference type="NCBI Taxonomy" id="1675686"/>
    <lineage>
        <taxon>Bacteria</taxon>
        <taxon>Pseudomonadati</taxon>
        <taxon>Pseudomonadota</taxon>
        <taxon>Gammaproteobacteria</taxon>
        <taxon>Acidiferrobacterales</taxon>
        <taxon>Acidiferrobacteraceae</taxon>
        <taxon>Sulfurifustis</taxon>
    </lineage>
</organism>
<protein>
    <submittedName>
        <fullName evidence="2">N-acetyltransferase</fullName>
    </submittedName>
</protein>
<reference evidence="2 3" key="1">
    <citation type="submission" date="2015-08" db="EMBL/GenBank/DDBJ databases">
        <title>Complete genome sequence of Sulfurifustis variabilis.</title>
        <authorList>
            <person name="Miura A."/>
            <person name="Kojima H."/>
            <person name="Fukui M."/>
        </authorList>
    </citation>
    <scope>NUCLEOTIDE SEQUENCE [LARGE SCALE GENOMIC DNA]</scope>
    <source>
        <strain evidence="3">skN76</strain>
    </source>
</reference>
<sequence length="167" mass="18132">MRPVTLIHVDSALQAILARGPEDFEARYHATLGRQGELVREVVRQSLAFFPSADDEPVWSGFLAVDEVSGTVVGSCAFKGPPSADGTVEIAYFTFPEFERSGFGTAMAAKLVEIALTANAVNAVIAHTLPERNASTRILEKIGMRLLGEILDPEDGTVWRWELSSGR</sequence>
<dbReference type="RefSeq" id="WP_096461243.1">
    <property type="nucleotide sequence ID" value="NZ_AP014936.1"/>
</dbReference>
<dbReference type="SUPFAM" id="SSF55729">
    <property type="entry name" value="Acyl-CoA N-acyltransferases (Nat)"/>
    <property type="match status" value="1"/>
</dbReference>
<dbReference type="InterPro" id="IPR016181">
    <property type="entry name" value="Acyl_CoA_acyltransferase"/>
</dbReference>
<dbReference type="AlphaFoldDB" id="A0A1B4V7Z9"/>
<dbReference type="GO" id="GO:1990189">
    <property type="term" value="F:protein N-terminal-serine acetyltransferase activity"/>
    <property type="evidence" value="ECO:0007669"/>
    <property type="project" value="TreeGrafter"/>
</dbReference>
<gene>
    <name evidence="2" type="ORF">SVA_2212</name>
</gene>
<proteinExistence type="predicted"/>
<dbReference type="GO" id="GO:0008999">
    <property type="term" value="F:protein-N-terminal-alanine acetyltransferase activity"/>
    <property type="evidence" value="ECO:0007669"/>
    <property type="project" value="TreeGrafter"/>
</dbReference>
<accession>A0A1B4V7Z9</accession>